<organism evidence="2 3">
    <name type="scientific">Panaeolus cyanescens</name>
    <dbReference type="NCBI Taxonomy" id="181874"/>
    <lineage>
        <taxon>Eukaryota</taxon>
        <taxon>Fungi</taxon>
        <taxon>Dikarya</taxon>
        <taxon>Basidiomycota</taxon>
        <taxon>Agaricomycotina</taxon>
        <taxon>Agaricomycetes</taxon>
        <taxon>Agaricomycetidae</taxon>
        <taxon>Agaricales</taxon>
        <taxon>Agaricineae</taxon>
        <taxon>Galeropsidaceae</taxon>
        <taxon>Panaeolus</taxon>
    </lineage>
</organism>
<dbReference type="OrthoDB" id="2979104at2759"/>
<evidence type="ECO:0000256" key="1">
    <source>
        <dbReference type="SAM" id="MobiDB-lite"/>
    </source>
</evidence>
<dbReference type="Proteomes" id="UP000284842">
    <property type="component" value="Unassembled WGS sequence"/>
</dbReference>
<sequence length="522" mass="58204">MDANNHNPLDDLEHLEAPSSSEGDAEVPNNASQSSNEEYSGLSSTNDYRHYEGFPYFISPDHPSTPELTYSRLLLSSGNGCALWAPTPKHVIAPTVPVDELNLGDIGFISSNSQFVFAFNIFLPAEHPAHTYGVPPDFVPLSPLLPSELKTDPQYLPPGSVLSSLDVESTRLSDHPLHISFRSSAPESAILVLPDGCSRQDITPSGMSRVKQYLQTHSLEFYKFLTEQCDGTTPSNASLMLITGIDYATSYASACDSERSFHVGSHKLSMEFKGGELHSHCSASTSSSPPLRRKTEEGKSPRQHPHAVFIRGTRMALDRLTWLDHLQDPPERHARYMELMMPPVSPVRHLVSGFRSKFANRVMRTKAFIQHERITKNPNFTRHPFHPSIILAHIMLSDSPESTLVLLDEDLWFPVFESGKAINPKPPPNSSDRDLSTGTLPCVIEWIAELLENNRIVEIDGLRAIYPASSLKEIDDPYQIIDVPQDRVQRVCWLNDMMSALIEEGTQHRTNFSTTSTSTYTS</sequence>
<name>A0A409Y8M2_9AGAR</name>
<reference evidence="2 3" key="1">
    <citation type="journal article" date="2018" name="Evol. Lett.">
        <title>Horizontal gene cluster transfer increased hallucinogenic mushroom diversity.</title>
        <authorList>
            <person name="Reynolds H.T."/>
            <person name="Vijayakumar V."/>
            <person name="Gluck-Thaler E."/>
            <person name="Korotkin H.B."/>
            <person name="Matheny P.B."/>
            <person name="Slot J.C."/>
        </authorList>
    </citation>
    <scope>NUCLEOTIDE SEQUENCE [LARGE SCALE GENOMIC DNA]</scope>
    <source>
        <strain evidence="2 3">2629</strain>
    </source>
</reference>
<keyword evidence="3" id="KW-1185">Reference proteome</keyword>
<dbReference type="AlphaFoldDB" id="A0A409Y8M2"/>
<dbReference type="InParanoid" id="A0A409Y8M2"/>
<proteinExistence type="predicted"/>
<dbReference type="EMBL" id="NHTK01001366">
    <property type="protein sequence ID" value="PPQ99233.1"/>
    <property type="molecule type" value="Genomic_DNA"/>
</dbReference>
<protein>
    <submittedName>
        <fullName evidence="2">Uncharacterized protein</fullName>
    </submittedName>
</protein>
<gene>
    <name evidence="2" type="ORF">CVT24_009252</name>
</gene>
<evidence type="ECO:0000313" key="2">
    <source>
        <dbReference type="EMBL" id="PPQ99233.1"/>
    </source>
</evidence>
<feature type="compositionally biased region" description="Polar residues" evidence="1">
    <location>
        <begin position="29"/>
        <end position="44"/>
    </location>
</feature>
<feature type="region of interest" description="Disordered" evidence="1">
    <location>
        <begin position="1"/>
        <end position="44"/>
    </location>
</feature>
<comment type="caution">
    <text evidence="2">The sequence shown here is derived from an EMBL/GenBank/DDBJ whole genome shotgun (WGS) entry which is preliminary data.</text>
</comment>
<evidence type="ECO:0000313" key="3">
    <source>
        <dbReference type="Proteomes" id="UP000284842"/>
    </source>
</evidence>
<feature type="region of interest" description="Disordered" evidence="1">
    <location>
        <begin position="279"/>
        <end position="307"/>
    </location>
</feature>
<accession>A0A409Y8M2</accession>